<organism evidence="3 4">
    <name type="scientific">Pinibacter aurantiacus</name>
    <dbReference type="NCBI Taxonomy" id="2851599"/>
    <lineage>
        <taxon>Bacteria</taxon>
        <taxon>Pseudomonadati</taxon>
        <taxon>Bacteroidota</taxon>
        <taxon>Chitinophagia</taxon>
        <taxon>Chitinophagales</taxon>
        <taxon>Chitinophagaceae</taxon>
        <taxon>Pinibacter</taxon>
    </lineage>
</organism>
<feature type="transmembrane region" description="Helical" evidence="1">
    <location>
        <begin position="52"/>
        <end position="80"/>
    </location>
</feature>
<evidence type="ECO:0000313" key="4">
    <source>
        <dbReference type="Proteomes" id="UP000812270"/>
    </source>
</evidence>
<dbReference type="RefSeq" id="WP_217792231.1">
    <property type="nucleotide sequence ID" value="NZ_JAHSPG010000012.1"/>
</dbReference>
<dbReference type="GO" id="GO:0006508">
    <property type="term" value="P:proteolysis"/>
    <property type="evidence" value="ECO:0007669"/>
    <property type="project" value="UniProtKB-KW"/>
</dbReference>
<feature type="domain" description="Peptidase S54 rhomboid" evidence="2">
    <location>
        <begin position="54"/>
        <end position="183"/>
    </location>
</feature>
<keyword evidence="3" id="KW-0645">Protease</keyword>
<feature type="transmembrane region" description="Helical" evidence="1">
    <location>
        <begin position="12"/>
        <end position="32"/>
    </location>
</feature>
<dbReference type="GO" id="GO:0016020">
    <property type="term" value="C:membrane"/>
    <property type="evidence" value="ECO:0007669"/>
    <property type="project" value="InterPro"/>
</dbReference>
<dbReference type="PANTHER" id="PTHR43066">
    <property type="entry name" value="RHOMBOID-RELATED PROTEIN"/>
    <property type="match status" value="1"/>
</dbReference>
<feature type="transmembrane region" description="Helical" evidence="1">
    <location>
        <begin position="166"/>
        <end position="183"/>
    </location>
</feature>
<feature type="transmembrane region" description="Helical" evidence="1">
    <location>
        <begin position="116"/>
        <end position="135"/>
    </location>
</feature>
<dbReference type="Pfam" id="PF01694">
    <property type="entry name" value="Rhomboid"/>
    <property type="match status" value="1"/>
</dbReference>
<sequence>MSIFRKIDYNSPVVLSYFFLSAATLVLGYVTQGYTTGVFFSIYRTSFLDPLLYLRLFTHVLGHANFTHFINNFLLLLIVGPILEEKYGSKRLLTMMLFTAVITGLVNIFLFPQTALLGASGIVFMCILLASITNFKSNTLPLTFLLVLVIYLGQELYSALHAKDNISHLTHIIGGICGAAFGFRGNNRN</sequence>
<dbReference type="GO" id="GO:0004252">
    <property type="term" value="F:serine-type endopeptidase activity"/>
    <property type="evidence" value="ECO:0007669"/>
    <property type="project" value="InterPro"/>
</dbReference>
<dbReference type="Proteomes" id="UP000812270">
    <property type="component" value="Unassembled WGS sequence"/>
</dbReference>
<dbReference type="InterPro" id="IPR022764">
    <property type="entry name" value="Peptidase_S54_rhomboid_dom"/>
</dbReference>
<dbReference type="AlphaFoldDB" id="A0A9E2W8Q4"/>
<evidence type="ECO:0000256" key="1">
    <source>
        <dbReference type="SAM" id="Phobius"/>
    </source>
</evidence>
<dbReference type="PANTHER" id="PTHR43066:SF5">
    <property type="entry name" value="RHOMBOID-LIKE PROTEIN 11, CHLOROPLASTIC-RELATED"/>
    <property type="match status" value="1"/>
</dbReference>
<name>A0A9E2W8Q4_9BACT</name>
<reference evidence="3" key="1">
    <citation type="submission" date="2021-06" db="EMBL/GenBank/DDBJ databases">
        <authorList>
            <person name="Huq M.A."/>
        </authorList>
    </citation>
    <scope>NUCLEOTIDE SEQUENCE</scope>
    <source>
        <strain evidence="3">MAH-26</strain>
    </source>
</reference>
<protein>
    <submittedName>
        <fullName evidence="3">Rhomboid family intramembrane serine protease</fullName>
    </submittedName>
</protein>
<evidence type="ECO:0000313" key="3">
    <source>
        <dbReference type="EMBL" id="MBV4358517.1"/>
    </source>
</evidence>
<dbReference type="EMBL" id="JAHSPG010000012">
    <property type="protein sequence ID" value="MBV4358517.1"/>
    <property type="molecule type" value="Genomic_DNA"/>
</dbReference>
<proteinExistence type="predicted"/>
<evidence type="ECO:0000259" key="2">
    <source>
        <dbReference type="Pfam" id="PF01694"/>
    </source>
</evidence>
<feature type="transmembrane region" description="Helical" evidence="1">
    <location>
        <begin position="142"/>
        <end position="160"/>
    </location>
</feature>
<gene>
    <name evidence="3" type="ORF">KTO63_15240</name>
</gene>
<keyword evidence="1" id="KW-1133">Transmembrane helix</keyword>
<feature type="transmembrane region" description="Helical" evidence="1">
    <location>
        <begin position="92"/>
        <end position="110"/>
    </location>
</feature>
<keyword evidence="1" id="KW-0472">Membrane</keyword>
<keyword evidence="1" id="KW-0812">Transmembrane</keyword>
<keyword evidence="3" id="KW-0378">Hydrolase</keyword>
<comment type="caution">
    <text evidence="3">The sequence shown here is derived from an EMBL/GenBank/DDBJ whole genome shotgun (WGS) entry which is preliminary data.</text>
</comment>
<accession>A0A9E2W8Q4</accession>
<keyword evidence="4" id="KW-1185">Reference proteome</keyword>